<keyword evidence="1" id="KW-0812">Transmembrane</keyword>
<dbReference type="EMBL" id="RWJN01000126">
    <property type="protein sequence ID" value="TCD66651.1"/>
    <property type="molecule type" value="Genomic_DNA"/>
</dbReference>
<keyword evidence="3" id="KW-1185">Reference proteome</keyword>
<comment type="caution">
    <text evidence="2">The sequence shown here is derived from an EMBL/GenBank/DDBJ whole genome shotgun (WGS) entry which is preliminary data.</text>
</comment>
<feature type="transmembrane region" description="Helical" evidence="1">
    <location>
        <begin position="97"/>
        <end position="119"/>
    </location>
</feature>
<protein>
    <recommendedName>
        <fullName evidence="4">Transmembrane protein</fullName>
    </recommendedName>
</protein>
<feature type="transmembrane region" description="Helical" evidence="1">
    <location>
        <begin position="51"/>
        <end position="76"/>
    </location>
</feature>
<dbReference type="Proteomes" id="UP000292702">
    <property type="component" value="Unassembled WGS sequence"/>
</dbReference>
<keyword evidence="1" id="KW-1133">Transmembrane helix</keyword>
<gene>
    <name evidence="2" type="ORF">EIP91_001069</name>
</gene>
<feature type="transmembrane region" description="Helical" evidence="1">
    <location>
        <begin position="7"/>
        <end position="31"/>
    </location>
</feature>
<accession>A0A4R0RER2</accession>
<sequence>MQSEFSWMLVLASVAWFSINGLQGIWIYYYVLVCVDPNPRNGVNATHTRFLVFKIFMFIVGAVVSIANSLILWAYFSDNLSSTYTYRPVGKHHNRCCSIVWLLFRILIILPLGLFSAIMPFCGGWIMVPIAQKWAWSHRCDSYAMYAILDARSTRDSATVPNVAHFYQTGNPRPLFTYSVNNGGDPDFWTFQLREFDQPRTMIPGDLDSTLQHIQYNFINETVTGNCTVPVASGSSITNSTACVSGTFNPNDWLSFNLTSHVPLTDTTTPVPASTALLRTVDKQWSFTTDAPSLILDTMDMETGLPQKTVLRTAVTKPEIVQS</sequence>
<organism evidence="2 3">
    <name type="scientific">Steccherinum ochraceum</name>
    <dbReference type="NCBI Taxonomy" id="92696"/>
    <lineage>
        <taxon>Eukaryota</taxon>
        <taxon>Fungi</taxon>
        <taxon>Dikarya</taxon>
        <taxon>Basidiomycota</taxon>
        <taxon>Agaricomycotina</taxon>
        <taxon>Agaricomycetes</taxon>
        <taxon>Polyporales</taxon>
        <taxon>Steccherinaceae</taxon>
        <taxon>Steccherinum</taxon>
    </lineage>
</organism>
<reference evidence="2 3" key="1">
    <citation type="submission" date="2018-11" db="EMBL/GenBank/DDBJ databases">
        <title>Genome assembly of Steccherinum ochraceum LE-BIN_3174, the white-rot fungus of the Steccherinaceae family (The Residual Polyporoid clade, Polyporales, Basidiomycota).</title>
        <authorList>
            <person name="Fedorova T.V."/>
            <person name="Glazunova O.A."/>
            <person name="Landesman E.O."/>
            <person name="Moiseenko K.V."/>
            <person name="Psurtseva N.V."/>
            <person name="Savinova O.S."/>
            <person name="Shakhova N.V."/>
            <person name="Tyazhelova T.V."/>
            <person name="Vasina D.V."/>
        </authorList>
    </citation>
    <scope>NUCLEOTIDE SEQUENCE [LARGE SCALE GENOMIC DNA]</scope>
    <source>
        <strain evidence="2 3">LE-BIN_3174</strain>
    </source>
</reference>
<proteinExistence type="predicted"/>
<keyword evidence="1" id="KW-0472">Membrane</keyword>
<evidence type="ECO:0008006" key="4">
    <source>
        <dbReference type="Google" id="ProtNLM"/>
    </source>
</evidence>
<evidence type="ECO:0000313" key="3">
    <source>
        <dbReference type="Proteomes" id="UP000292702"/>
    </source>
</evidence>
<evidence type="ECO:0000313" key="2">
    <source>
        <dbReference type="EMBL" id="TCD66651.1"/>
    </source>
</evidence>
<evidence type="ECO:0000256" key="1">
    <source>
        <dbReference type="SAM" id="Phobius"/>
    </source>
</evidence>
<dbReference type="OrthoDB" id="100006at2759"/>
<dbReference type="AlphaFoldDB" id="A0A4R0RER2"/>
<name>A0A4R0RER2_9APHY</name>